<evidence type="ECO:0000256" key="1">
    <source>
        <dbReference type="ARBA" id="ARBA00022679"/>
    </source>
</evidence>
<dbReference type="Pfam" id="PF13427">
    <property type="entry name" value="AadA_C"/>
    <property type="match status" value="1"/>
</dbReference>
<dbReference type="EMBL" id="JAXOVW010000008">
    <property type="protein sequence ID" value="MDZ5606675.1"/>
    <property type="molecule type" value="Genomic_DNA"/>
</dbReference>
<dbReference type="Gene3D" id="3.30.460.10">
    <property type="entry name" value="Beta Polymerase, domain 2"/>
    <property type="match status" value="1"/>
</dbReference>
<feature type="domain" description="Adenylyltransferase AadA C-terminal" evidence="3">
    <location>
        <begin position="193"/>
        <end position="242"/>
    </location>
</feature>
<dbReference type="InterPro" id="IPR002934">
    <property type="entry name" value="Polymerase_NTP_transf_dom"/>
</dbReference>
<dbReference type="SUPFAM" id="SSF81301">
    <property type="entry name" value="Nucleotidyltransferase"/>
    <property type="match status" value="1"/>
</dbReference>
<name>A0ABU5JT99_9BACI</name>
<protein>
    <submittedName>
        <fullName evidence="4">DUF4111 domain-containing protein</fullName>
    </submittedName>
</protein>
<keyword evidence="5" id="KW-1185">Reference proteome</keyword>
<dbReference type="InterPro" id="IPR025184">
    <property type="entry name" value="AadA_C"/>
</dbReference>
<reference evidence="5" key="1">
    <citation type="submission" date="2023-11" db="EMBL/GenBank/DDBJ databases">
        <title>Genome Sequence of Bacillus pseudomycoides stain BUPM19.</title>
        <authorList>
            <person name="Farhat A."/>
        </authorList>
    </citation>
    <scope>NUCLEOTIDE SEQUENCE [LARGE SCALE GENOMIC DNA]</scope>
    <source>
        <strain evidence="5">BUPM19</strain>
    </source>
</reference>
<accession>A0ABU5JT99</accession>
<sequence>MWIVSFRREYVVKHELPEEIQSLMKQYVNELQAVFSNEKLIGVYVYGSIALGAFHLDTSDVDFVTVTREEISAAEKIQIMNLHKRLNNHTLGRRMDGMYIPLANLGKQNQEMPQYVYCADGKINVGHWDVNAVTWWTLKNRGITVIGEEVSELPFEAPWSKVVETMKYNVEQYWSEKAARPYLFLIEEWVESAVVTMGRILYTLEHETIVSKDKGLQYMMESSSGKWEPLLQEVERIRHNKGAKRTMPIWKRAGMTKRYLLSGIEECRKKWEG</sequence>
<dbReference type="Pfam" id="PF01909">
    <property type="entry name" value="NTP_transf_2"/>
    <property type="match status" value="1"/>
</dbReference>
<evidence type="ECO:0000259" key="3">
    <source>
        <dbReference type="Pfam" id="PF13427"/>
    </source>
</evidence>
<proteinExistence type="predicted"/>
<evidence type="ECO:0000259" key="2">
    <source>
        <dbReference type="Pfam" id="PF01909"/>
    </source>
</evidence>
<dbReference type="RefSeq" id="WP_374217096.1">
    <property type="nucleotide sequence ID" value="NZ_JAXOVW010000008.1"/>
</dbReference>
<dbReference type="InterPro" id="IPR043519">
    <property type="entry name" value="NT_sf"/>
</dbReference>
<comment type="caution">
    <text evidence="4">The sequence shown here is derived from an EMBL/GenBank/DDBJ whole genome shotgun (WGS) entry which is preliminary data.</text>
</comment>
<keyword evidence="1" id="KW-0808">Transferase</keyword>
<evidence type="ECO:0000313" key="4">
    <source>
        <dbReference type="EMBL" id="MDZ5606675.1"/>
    </source>
</evidence>
<dbReference type="CDD" id="cd05403">
    <property type="entry name" value="NT_KNTase_like"/>
    <property type="match status" value="1"/>
</dbReference>
<evidence type="ECO:0000313" key="5">
    <source>
        <dbReference type="Proteomes" id="UP001291930"/>
    </source>
</evidence>
<organism evidence="4 5">
    <name type="scientific">Bacillus bingmayongensis</name>
    <dbReference type="NCBI Taxonomy" id="1150157"/>
    <lineage>
        <taxon>Bacteria</taxon>
        <taxon>Bacillati</taxon>
        <taxon>Bacillota</taxon>
        <taxon>Bacilli</taxon>
        <taxon>Bacillales</taxon>
        <taxon>Bacillaceae</taxon>
        <taxon>Bacillus</taxon>
    </lineage>
</organism>
<dbReference type="Proteomes" id="UP001291930">
    <property type="component" value="Unassembled WGS sequence"/>
</dbReference>
<feature type="domain" description="Polymerase nucleotidyl transferase" evidence="2">
    <location>
        <begin position="37"/>
        <end position="81"/>
    </location>
</feature>
<gene>
    <name evidence="4" type="ORF">U2I54_06045</name>
</gene>